<evidence type="ECO:0000259" key="1">
    <source>
        <dbReference type="Pfam" id="PF20415"/>
    </source>
</evidence>
<accession>A0A8H7CMS8</accession>
<organism evidence="2 3">
    <name type="scientific">Mycena sanguinolenta</name>
    <dbReference type="NCBI Taxonomy" id="230812"/>
    <lineage>
        <taxon>Eukaryota</taxon>
        <taxon>Fungi</taxon>
        <taxon>Dikarya</taxon>
        <taxon>Basidiomycota</taxon>
        <taxon>Agaricomycotina</taxon>
        <taxon>Agaricomycetes</taxon>
        <taxon>Agaricomycetidae</taxon>
        <taxon>Agaricales</taxon>
        <taxon>Marasmiineae</taxon>
        <taxon>Mycenaceae</taxon>
        <taxon>Mycena</taxon>
    </lineage>
</organism>
<dbReference type="Pfam" id="PF20415">
    <property type="entry name" value="DUF6699"/>
    <property type="match status" value="1"/>
</dbReference>
<comment type="caution">
    <text evidence="2">The sequence shown here is derived from an EMBL/GenBank/DDBJ whole genome shotgun (WGS) entry which is preliminary data.</text>
</comment>
<protein>
    <recommendedName>
        <fullName evidence="1">DUF6699 domain-containing protein</fullName>
    </recommendedName>
</protein>
<proteinExistence type="predicted"/>
<dbReference type="OrthoDB" id="3224413at2759"/>
<evidence type="ECO:0000313" key="3">
    <source>
        <dbReference type="Proteomes" id="UP000623467"/>
    </source>
</evidence>
<dbReference type="AlphaFoldDB" id="A0A8H7CMS8"/>
<dbReference type="EMBL" id="JACAZH010000027">
    <property type="protein sequence ID" value="KAF7341697.1"/>
    <property type="molecule type" value="Genomic_DNA"/>
</dbReference>
<name>A0A8H7CMS8_9AGAR</name>
<dbReference type="Proteomes" id="UP000623467">
    <property type="component" value="Unassembled WGS sequence"/>
</dbReference>
<reference evidence="2" key="1">
    <citation type="submission" date="2020-05" db="EMBL/GenBank/DDBJ databases">
        <title>Mycena genomes resolve the evolution of fungal bioluminescence.</title>
        <authorList>
            <person name="Tsai I.J."/>
        </authorList>
    </citation>
    <scope>NUCLEOTIDE SEQUENCE</scope>
    <source>
        <strain evidence="2">160909Yilan</strain>
    </source>
</reference>
<keyword evidence="3" id="KW-1185">Reference proteome</keyword>
<feature type="domain" description="DUF6699" evidence="1">
    <location>
        <begin position="112"/>
        <end position="239"/>
    </location>
</feature>
<dbReference type="InterPro" id="IPR046522">
    <property type="entry name" value="DUF6699"/>
</dbReference>
<evidence type="ECO:0000313" key="2">
    <source>
        <dbReference type="EMBL" id="KAF7341697.1"/>
    </source>
</evidence>
<gene>
    <name evidence="2" type="ORF">MSAN_02068100</name>
</gene>
<sequence length="253" mass="27724">MTKQVRFSNTNIMYSPIPWSPSPGASTSALPPTPSIAAVLQLPEPPVEETTSSAAQTEQSYHFPSPAPIVYSPWPSAASLCMSPRPNSMHLPYRAQIHSLLSFTPFGPPNVYYNLSHPLHTINSQLTPSFLNSAIFPPQPALTVLCRHISWPISVSPSQPTGFVSVLDVFTSVYTSLRLAVLRTEYETLPSDDARRSVDNAYFARCTLVADEEERKIEALKGVKRIDFLAGKTCFLGLSGPLEGAHVWELNVA</sequence>